<dbReference type="Gene3D" id="1.10.260.40">
    <property type="entry name" value="lambda repressor-like DNA-binding domains"/>
    <property type="match status" value="1"/>
</dbReference>
<reference evidence="2 3" key="1">
    <citation type="submission" date="2015-09" db="EMBL/GenBank/DDBJ databases">
        <title>Identification and resolution of microdiversity through metagenomic sequencing of parallel consortia.</title>
        <authorList>
            <person name="Nelson W.C."/>
            <person name="Romine M.F."/>
            <person name="Lindemann S.R."/>
        </authorList>
    </citation>
    <scope>NUCLEOTIDE SEQUENCE [LARGE SCALE GENOMIC DNA]</scope>
    <source>
        <strain evidence="2">Ana</strain>
    </source>
</reference>
<name>A0A0P7Z8N3_9CYAN</name>
<accession>A0A0P7Z8N3</accession>
<protein>
    <submittedName>
        <fullName evidence="2">DNA-binding transcriptional regulator, XRE family</fullName>
    </submittedName>
</protein>
<evidence type="ECO:0000313" key="3">
    <source>
        <dbReference type="Proteomes" id="UP000050465"/>
    </source>
</evidence>
<dbReference type="Proteomes" id="UP000050465">
    <property type="component" value="Unassembled WGS sequence"/>
</dbReference>
<gene>
    <name evidence="2" type="ORF">HLUCCA11_24390</name>
</gene>
<dbReference type="CDD" id="cd00093">
    <property type="entry name" value="HTH_XRE"/>
    <property type="match status" value="1"/>
</dbReference>
<sequence>MKKVKCLLPVLIDRYNSASFLSGGERLTQAALSEKTGIAASTINRMYNGTAQRYDSQVLGRLCEFFGCQVGDLLVLVDFEENVAA</sequence>
<dbReference type="Pfam" id="PF13443">
    <property type="entry name" value="HTH_26"/>
    <property type="match status" value="1"/>
</dbReference>
<organism evidence="2 3">
    <name type="scientific">Phormidesmis priestleyi Ana</name>
    <dbReference type="NCBI Taxonomy" id="1666911"/>
    <lineage>
        <taxon>Bacteria</taxon>
        <taxon>Bacillati</taxon>
        <taxon>Cyanobacteriota</taxon>
        <taxon>Cyanophyceae</taxon>
        <taxon>Leptolyngbyales</taxon>
        <taxon>Leptolyngbyaceae</taxon>
        <taxon>Phormidesmis</taxon>
    </lineage>
</organism>
<dbReference type="InterPro" id="IPR001387">
    <property type="entry name" value="Cro/C1-type_HTH"/>
</dbReference>
<evidence type="ECO:0000313" key="2">
    <source>
        <dbReference type="EMBL" id="KPQ31118.1"/>
    </source>
</evidence>
<dbReference type="InterPro" id="IPR010982">
    <property type="entry name" value="Lambda_DNA-bd_dom_sf"/>
</dbReference>
<proteinExistence type="predicted"/>
<dbReference type="STRING" id="1666911.HLUCCA11_24390"/>
<feature type="domain" description="HTH cro/C1-type" evidence="1">
    <location>
        <begin position="27"/>
        <end position="73"/>
    </location>
</feature>
<dbReference type="PROSITE" id="PS50943">
    <property type="entry name" value="HTH_CROC1"/>
    <property type="match status" value="1"/>
</dbReference>
<evidence type="ECO:0000259" key="1">
    <source>
        <dbReference type="PROSITE" id="PS50943"/>
    </source>
</evidence>
<dbReference type="AlphaFoldDB" id="A0A0P7Z8N3"/>
<keyword evidence="2" id="KW-0238">DNA-binding</keyword>
<comment type="caution">
    <text evidence="2">The sequence shown here is derived from an EMBL/GenBank/DDBJ whole genome shotgun (WGS) entry which is preliminary data.</text>
</comment>
<dbReference type="GO" id="GO:0003677">
    <property type="term" value="F:DNA binding"/>
    <property type="evidence" value="ECO:0007669"/>
    <property type="project" value="UniProtKB-KW"/>
</dbReference>
<dbReference type="EMBL" id="LJZR01000125">
    <property type="protein sequence ID" value="KPQ31118.1"/>
    <property type="molecule type" value="Genomic_DNA"/>
</dbReference>
<dbReference type="SUPFAM" id="SSF47413">
    <property type="entry name" value="lambda repressor-like DNA-binding domains"/>
    <property type="match status" value="1"/>
</dbReference>